<dbReference type="Gene3D" id="1.10.10.2910">
    <property type="match status" value="1"/>
</dbReference>
<dbReference type="RefSeq" id="WP_306978184.1">
    <property type="nucleotide sequence ID" value="NZ_JAUSTQ010000017.1"/>
</dbReference>
<dbReference type="EMBL" id="JAUSTQ010000017">
    <property type="protein sequence ID" value="MDQ0160729.1"/>
    <property type="molecule type" value="Genomic_DNA"/>
</dbReference>
<dbReference type="Pfam" id="PF06114">
    <property type="entry name" value="Peptidase_M78"/>
    <property type="match status" value="1"/>
</dbReference>
<gene>
    <name evidence="3" type="ORF">J2S77_002736</name>
</gene>
<dbReference type="SMART" id="SM00530">
    <property type="entry name" value="HTH_XRE"/>
    <property type="match status" value="1"/>
</dbReference>
<feature type="domain" description="HTH cro/C1-type" evidence="2">
    <location>
        <begin position="14"/>
        <end position="68"/>
    </location>
</feature>
<dbReference type="PANTHER" id="PTHR43236:SF1">
    <property type="entry name" value="BLL7220 PROTEIN"/>
    <property type="match status" value="1"/>
</dbReference>
<dbReference type="Proteomes" id="UP001224359">
    <property type="component" value="Unassembled WGS sequence"/>
</dbReference>
<organism evidence="3 4">
    <name type="scientific">Alkalibacillus salilacus</name>
    <dbReference type="NCBI Taxonomy" id="284582"/>
    <lineage>
        <taxon>Bacteria</taxon>
        <taxon>Bacillati</taxon>
        <taxon>Bacillota</taxon>
        <taxon>Bacilli</taxon>
        <taxon>Bacillales</taxon>
        <taxon>Bacillaceae</taxon>
        <taxon>Alkalibacillus</taxon>
    </lineage>
</organism>
<dbReference type="InterPro" id="IPR010359">
    <property type="entry name" value="IrrE_HExxH"/>
</dbReference>
<evidence type="ECO:0000259" key="2">
    <source>
        <dbReference type="PROSITE" id="PS50943"/>
    </source>
</evidence>
<accession>A0ABT9VII8</accession>
<dbReference type="Gene3D" id="1.10.260.40">
    <property type="entry name" value="lambda repressor-like DNA-binding domains"/>
    <property type="match status" value="1"/>
</dbReference>
<dbReference type="Pfam" id="PF01381">
    <property type="entry name" value="HTH_3"/>
    <property type="match status" value="1"/>
</dbReference>
<dbReference type="InterPro" id="IPR010982">
    <property type="entry name" value="Lambda_DNA-bd_dom_sf"/>
</dbReference>
<keyword evidence="4" id="KW-1185">Reference proteome</keyword>
<dbReference type="InterPro" id="IPR001387">
    <property type="entry name" value="Cro/C1-type_HTH"/>
</dbReference>
<proteinExistence type="inferred from homology"/>
<comment type="caution">
    <text evidence="3">The sequence shown here is derived from an EMBL/GenBank/DDBJ whole genome shotgun (WGS) entry which is preliminary data.</text>
</comment>
<comment type="similarity">
    <text evidence="1">Belongs to the short-chain fatty acyl-CoA assimilation regulator (ScfR) family.</text>
</comment>
<evidence type="ECO:0000313" key="4">
    <source>
        <dbReference type="Proteomes" id="UP001224359"/>
    </source>
</evidence>
<protein>
    <submittedName>
        <fullName evidence="3">Zn-dependent peptidase ImmA (M78 family)/DNA-binding XRE family transcriptional regulator</fullName>
    </submittedName>
</protein>
<reference evidence="3 4" key="1">
    <citation type="submission" date="2023-07" db="EMBL/GenBank/DDBJ databases">
        <title>Genomic Encyclopedia of Type Strains, Phase IV (KMG-IV): sequencing the most valuable type-strain genomes for metagenomic binning, comparative biology and taxonomic classification.</title>
        <authorList>
            <person name="Goeker M."/>
        </authorList>
    </citation>
    <scope>NUCLEOTIDE SEQUENCE [LARGE SCALE GENOMIC DNA]</scope>
    <source>
        <strain evidence="3 4">DSM 16460</strain>
    </source>
</reference>
<dbReference type="SUPFAM" id="SSF47413">
    <property type="entry name" value="lambda repressor-like DNA-binding domains"/>
    <property type="match status" value="1"/>
</dbReference>
<name>A0ABT9VII8_9BACI</name>
<dbReference type="InterPro" id="IPR052345">
    <property type="entry name" value="Rad_response_metalloprotease"/>
</dbReference>
<sequence length="377" mass="43879">MVRVKDENFNAKRLKEARLTRGLTISELAMEIDVSRQAISQFELGESVPKQETIMNIINTLNFPKSFFFKEYNEQFVGNTFFRANATATKKNKERQYTKTLLAGYIYDYLSEYVELPKLNLPDVSEFNGDWSDEEIEDLALRLREFWEIGNKPISNVVHLFEKNGIMIFSVDTDSLKVDAFAQHRKGKPFIFLGNDKDSSFRRQFDAAHELGHILMHKTVDNQEVLSKSEFKRMEEQANKFASAFLLPSEAFIKTVTSDSLLHFIELKKYWYVSMAAMIYRSYDIGLIDESRYTSLQKQISMKKMRKKEPLDDVFPVQHPVVLNKSIHMLLENNVKNELEIIQEIGVPQDQIEMLCHLEQGTLNLSEAEPELNLFEK</sequence>
<dbReference type="PROSITE" id="PS50943">
    <property type="entry name" value="HTH_CROC1"/>
    <property type="match status" value="1"/>
</dbReference>
<evidence type="ECO:0000256" key="1">
    <source>
        <dbReference type="ARBA" id="ARBA00007227"/>
    </source>
</evidence>
<evidence type="ECO:0000313" key="3">
    <source>
        <dbReference type="EMBL" id="MDQ0160729.1"/>
    </source>
</evidence>
<dbReference type="PANTHER" id="PTHR43236">
    <property type="entry name" value="ANTITOXIN HIGA1"/>
    <property type="match status" value="1"/>
</dbReference>
<dbReference type="CDD" id="cd00093">
    <property type="entry name" value="HTH_XRE"/>
    <property type="match status" value="1"/>
</dbReference>